<evidence type="ECO:0000256" key="2">
    <source>
        <dbReference type="ARBA" id="ARBA00022670"/>
    </source>
</evidence>
<comment type="similarity">
    <text evidence="1">Belongs to the peptidase C48 family.</text>
</comment>
<evidence type="ECO:0000313" key="6">
    <source>
        <dbReference type="EMBL" id="VVB14615.1"/>
    </source>
</evidence>
<evidence type="ECO:0000256" key="3">
    <source>
        <dbReference type="ARBA" id="ARBA00022801"/>
    </source>
</evidence>
<dbReference type="InterPro" id="IPR038765">
    <property type="entry name" value="Papain-like_cys_pep_sf"/>
</dbReference>
<evidence type="ECO:0000313" key="7">
    <source>
        <dbReference type="Proteomes" id="UP000489600"/>
    </source>
</evidence>
<sequence length="476" mass="52774">MFEGGQIGYGAPAAPKSKIPSKGKRKGKSKPSLDETELVGSSRTKKARLHRSRDRPISSYSKSKILQAVSDQIKTIMSECKTLIANSVRTGFQHVETRLDNKLEKVVPLFVRQCLKSKDSDEVIKDVLKNLCLCDDLFDEPGENVPEGSTVGDKKSSKKPMEDDDLGTVNSAGENISLGESNQSVPVVSATAPVQNSTGDAEVNVIDVLLSLATNPKFIAICQITQPTSSTDIDLKDADLLSIPISIDPCRPDWSILLMMNSCVMVMRDVILSGPDFASNVGANILPCGFVVGLAKQFSRFKKISRKDSFEFDLEFVHAVRIRMKETRKQWVKDIDSIYFPFNIDRTRWIGVCIDLSSHLMTVFDPSASEMHSSRLKPELDFICEMFPFLVRKSGLNNGMKNFFTKVISFKRDTSVVQTPSRADTGILSLLFIEAHVLGGIDKVYKVKNASLQERAEQLVVDMYEHCCGDIDLSDN</sequence>
<dbReference type="InterPro" id="IPR003653">
    <property type="entry name" value="Peptidase_C48_C"/>
</dbReference>
<feature type="compositionally biased region" description="Basic and acidic residues" evidence="4">
    <location>
        <begin position="152"/>
        <end position="161"/>
    </location>
</feature>
<feature type="domain" description="Ubiquitin-like protease family profile" evidence="5">
    <location>
        <begin position="231"/>
        <end position="436"/>
    </location>
</feature>
<dbReference type="PROSITE" id="PS50600">
    <property type="entry name" value="ULP_PROTEASE"/>
    <property type="match status" value="1"/>
</dbReference>
<gene>
    <name evidence="6" type="ORF">ANE_LOCUS25059</name>
</gene>
<feature type="compositionally biased region" description="Basic residues" evidence="4">
    <location>
        <begin position="19"/>
        <end position="29"/>
    </location>
</feature>
<evidence type="ECO:0000256" key="1">
    <source>
        <dbReference type="ARBA" id="ARBA00005234"/>
    </source>
</evidence>
<keyword evidence="3" id="KW-0378">Hydrolase</keyword>
<proteinExistence type="inferred from homology"/>
<feature type="region of interest" description="Disordered" evidence="4">
    <location>
        <begin position="1"/>
        <end position="58"/>
    </location>
</feature>
<dbReference type="Gene3D" id="3.40.395.10">
    <property type="entry name" value="Adenoviral Proteinase, Chain A"/>
    <property type="match status" value="1"/>
</dbReference>
<evidence type="ECO:0000256" key="4">
    <source>
        <dbReference type="SAM" id="MobiDB-lite"/>
    </source>
</evidence>
<dbReference type="GO" id="GO:0006508">
    <property type="term" value="P:proteolysis"/>
    <property type="evidence" value="ECO:0007669"/>
    <property type="project" value="UniProtKB-KW"/>
</dbReference>
<accession>A0A565CLS5</accession>
<evidence type="ECO:0000259" key="5">
    <source>
        <dbReference type="PROSITE" id="PS50600"/>
    </source>
</evidence>
<dbReference type="AlphaFoldDB" id="A0A565CLS5"/>
<comment type="caution">
    <text evidence="6">The sequence shown here is derived from an EMBL/GenBank/DDBJ whole genome shotgun (WGS) entry which is preliminary data.</text>
</comment>
<protein>
    <recommendedName>
        <fullName evidence="5">Ubiquitin-like protease family profile domain-containing protein</fullName>
    </recommendedName>
</protein>
<dbReference type="Proteomes" id="UP000489600">
    <property type="component" value="Unassembled WGS sequence"/>
</dbReference>
<dbReference type="Pfam" id="PF02902">
    <property type="entry name" value="Peptidase_C48"/>
    <property type="match status" value="1"/>
</dbReference>
<dbReference type="GO" id="GO:0008234">
    <property type="term" value="F:cysteine-type peptidase activity"/>
    <property type="evidence" value="ECO:0007669"/>
    <property type="project" value="InterPro"/>
</dbReference>
<name>A0A565CLS5_9BRAS</name>
<keyword evidence="2" id="KW-0645">Protease</keyword>
<feature type="compositionally biased region" description="Basic residues" evidence="4">
    <location>
        <begin position="43"/>
        <end position="53"/>
    </location>
</feature>
<dbReference type="SUPFAM" id="SSF54001">
    <property type="entry name" value="Cysteine proteinases"/>
    <property type="match status" value="1"/>
</dbReference>
<reference evidence="6" key="1">
    <citation type="submission" date="2019-07" db="EMBL/GenBank/DDBJ databases">
        <authorList>
            <person name="Dittberner H."/>
        </authorList>
    </citation>
    <scope>NUCLEOTIDE SEQUENCE [LARGE SCALE GENOMIC DNA]</scope>
</reference>
<dbReference type="EMBL" id="CABITT030000008">
    <property type="protein sequence ID" value="VVB14615.1"/>
    <property type="molecule type" value="Genomic_DNA"/>
</dbReference>
<organism evidence="6 7">
    <name type="scientific">Arabis nemorensis</name>
    <dbReference type="NCBI Taxonomy" id="586526"/>
    <lineage>
        <taxon>Eukaryota</taxon>
        <taxon>Viridiplantae</taxon>
        <taxon>Streptophyta</taxon>
        <taxon>Embryophyta</taxon>
        <taxon>Tracheophyta</taxon>
        <taxon>Spermatophyta</taxon>
        <taxon>Magnoliopsida</taxon>
        <taxon>eudicotyledons</taxon>
        <taxon>Gunneridae</taxon>
        <taxon>Pentapetalae</taxon>
        <taxon>rosids</taxon>
        <taxon>malvids</taxon>
        <taxon>Brassicales</taxon>
        <taxon>Brassicaceae</taxon>
        <taxon>Arabideae</taxon>
        <taxon>Arabis</taxon>
    </lineage>
</organism>
<dbReference type="OrthoDB" id="1114007at2759"/>
<keyword evidence="7" id="KW-1185">Reference proteome</keyword>
<feature type="region of interest" description="Disordered" evidence="4">
    <location>
        <begin position="143"/>
        <end position="166"/>
    </location>
</feature>